<name>A0A250G2Z7_9FLAO</name>
<dbReference type="PANTHER" id="PTHR37826">
    <property type="entry name" value="FLOTILLIN BAND_7_5 DOMAIN PROTEIN"/>
    <property type="match status" value="1"/>
</dbReference>
<dbReference type="Pfam" id="PF13421">
    <property type="entry name" value="Band_7_1"/>
    <property type="match status" value="1"/>
</dbReference>
<evidence type="ECO:0000313" key="3">
    <source>
        <dbReference type="EMBL" id="ATA91789.1"/>
    </source>
</evidence>
<evidence type="ECO:0000259" key="1">
    <source>
        <dbReference type="Pfam" id="PF13421"/>
    </source>
</evidence>
<dbReference type="Proteomes" id="UP000243136">
    <property type="component" value="Chromosome"/>
</dbReference>
<organism evidence="3 4">
    <name type="scientific">Capnocytophaga canimorsus</name>
    <dbReference type="NCBI Taxonomy" id="28188"/>
    <lineage>
        <taxon>Bacteria</taxon>
        <taxon>Pseudomonadati</taxon>
        <taxon>Bacteroidota</taxon>
        <taxon>Flavobacteriia</taxon>
        <taxon>Flavobacteriales</taxon>
        <taxon>Flavobacteriaceae</taxon>
        <taxon>Capnocytophaga</taxon>
    </lineage>
</organism>
<dbReference type="InterPro" id="IPR033880">
    <property type="entry name" value="SPFH_YdjI"/>
</dbReference>
<gene>
    <name evidence="3" type="ORF">CGC56_06160</name>
</gene>
<dbReference type="SUPFAM" id="SSF117892">
    <property type="entry name" value="Band 7/SPFH domain"/>
    <property type="match status" value="1"/>
</dbReference>
<dbReference type="Gene3D" id="3.30.479.30">
    <property type="entry name" value="Band 7 domain"/>
    <property type="match status" value="1"/>
</dbReference>
<evidence type="ECO:0000313" key="4">
    <source>
        <dbReference type="Proteomes" id="UP000243136"/>
    </source>
</evidence>
<sequence>MCEFHQILKSGEAQICNAMRIFNKIKGNNIEKIAWKGASDVLFWRYPNLEANVVEAQLMVKENQLAVVISKKQETELYGKGQYTIAPESKTIFFVSTKPFLNVHWQTHTSQACIEDNEFGKVCIEMQGIYSFRITDKISDFIIGVFHQNTSISCQDLEEKLNQLLVANFVSYLTRSKVALLDLTTNLEEFSAEFTLAVGEYMEQNGVKVIDFQLKSMLFPEQISKKIKQMSTQKQPQGATLPPPLPQEGMYYIAICGMQRGPFTIIELEELKKQGILNRGTLVWTVGMPHWDIAEKQNQLIPIFHATLGA</sequence>
<accession>A0A250G2Z7</accession>
<evidence type="ECO:0000259" key="2">
    <source>
        <dbReference type="Pfam" id="PF14237"/>
    </source>
</evidence>
<reference evidence="4" key="1">
    <citation type="submission" date="2017-06" db="EMBL/GenBank/DDBJ databases">
        <title>Capnocytophaga spp. assemblies.</title>
        <authorList>
            <person name="Gulvik C.A."/>
        </authorList>
    </citation>
    <scope>NUCLEOTIDE SEQUENCE [LARGE SCALE GENOMIC DNA]</scope>
    <source>
        <strain evidence="4">H5594</strain>
    </source>
</reference>
<dbReference type="InterPro" id="IPR025640">
    <property type="entry name" value="GYF_2"/>
</dbReference>
<feature type="domain" description="SPFH" evidence="1">
    <location>
        <begin position="90"/>
        <end position="232"/>
    </location>
</feature>
<dbReference type="InterPro" id="IPR036013">
    <property type="entry name" value="Band_7/SPFH_dom_sf"/>
</dbReference>
<feature type="domain" description="GYF" evidence="2">
    <location>
        <begin position="251"/>
        <end position="297"/>
    </location>
</feature>
<dbReference type="EMBL" id="CP022388">
    <property type="protein sequence ID" value="ATA91789.1"/>
    <property type="molecule type" value="Genomic_DNA"/>
</dbReference>
<dbReference type="AlphaFoldDB" id="A0A250G2Z7"/>
<proteinExistence type="predicted"/>
<protein>
    <submittedName>
        <fullName evidence="3">Uncharacterized protein</fullName>
    </submittedName>
</protein>
<dbReference type="Pfam" id="PF14237">
    <property type="entry name" value="GYF_2"/>
    <property type="match status" value="1"/>
</dbReference>
<dbReference type="PANTHER" id="PTHR37826:SF2">
    <property type="entry name" value="ZINC-RIBBON DOMAIN-CONTAINING PROTEIN"/>
    <property type="match status" value="1"/>
</dbReference>